<dbReference type="PANTHER" id="PTHR47326:SF1">
    <property type="entry name" value="HTH PSQ-TYPE DOMAIN-CONTAINING PROTEIN"/>
    <property type="match status" value="1"/>
</dbReference>
<accession>A0A8J6HPU7</accession>
<name>A0A8J6HPU7_TENMO</name>
<reference evidence="1" key="1">
    <citation type="journal article" date="2020" name="J Insects Food Feed">
        <title>The yellow mealworm (Tenebrio molitor) genome: a resource for the emerging insects as food and feed industry.</title>
        <authorList>
            <person name="Eriksson T."/>
            <person name="Andere A."/>
            <person name="Kelstrup H."/>
            <person name="Emery V."/>
            <person name="Picard C."/>
        </authorList>
    </citation>
    <scope>NUCLEOTIDE SEQUENCE</scope>
    <source>
        <strain evidence="1">Stoneville</strain>
        <tissue evidence="1">Whole head</tissue>
    </source>
</reference>
<sequence>MPTSAGSTGKNVKSTSRERYEILALFPFCVYTRLVHKGKAAIVTKEIYRSASRERLRQYISLHEFLEKGQSKNSGATSNLLIFDLSPVLLHPGIIAGSVRSSYLQFSTQAQSSPSKLTLTGVPGVHLPAAISTAATTGRNARDAARVFSDRFPDRIGMKLTEEDGTRSMGEITQELDISSRSVHRVLKENRLHPFQYTRVQHLEPEDYPVRRNVCVWLLNKAAEDENFISRVLLLDGSSFGRQGCFNHRNLHVWPYDNPRAIYPPAFQCGFSVNLWAGLVGDSVNLNSLDQKQYIAAMKQGSKSPINQDYMTSRAPPGAIATTHPTGWMTVENFEESKVLLILDNHSSHISPKGLDICKSNGITVRPTPTIQETDLPDTLSRTEYMMIDTELMMDYEYDFQLTNVEAALFPHVHFASLDDLLGRQASPELPYTLRTDTSAYAIGAALLQGEGPNEQPIEYAPGLLSVIKIDHNINKMEVWRPWDCEGNQNNVEEADLVVDNDGDDKRLAIMESERLKVWRTKFIQNIRQYRQEGRLIVYLDETWYDTHDVLKKGGKRLIILHACSEHGWVTAELPESSVIVMDNASYHSRQDRKLPTKCSKKQDIKDFMLERKLEIPDRATKSVLLQTIQNSDIDKTKSYAVDNTAKSLG</sequence>
<proteinExistence type="predicted"/>
<dbReference type="PANTHER" id="PTHR47326">
    <property type="entry name" value="TRANSPOSABLE ELEMENT TC3 TRANSPOSASE-LIKE PROTEIN"/>
    <property type="match status" value="1"/>
</dbReference>
<evidence type="ECO:0008006" key="3">
    <source>
        <dbReference type="Google" id="ProtNLM"/>
    </source>
</evidence>
<keyword evidence="2" id="KW-1185">Reference proteome</keyword>
<dbReference type="Proteomes" id="UP000719412">
    <property type="component" value="Unassembled WGS sequence"/>
</dbReference>
<reference evidence="1" key="2">
    <citation type="submission" date="2021-08" db="EMBL/GenBank/DDBJ databases">
        <authorList>
            <person name="Eriksson T."/>
        </authorList>
    </citation>
    <scope>NUCLEOTIDE SEQUENCE</scope>
    <source>
        <strain evidence="1">Stoneville</strain>
        <tissue evidence="1">Whole head</tissue>
    </source>
</reference>
<dbReference type="GO" id="GO:0003676">
    <property type="term" value="F:nucleic acid binding"/>
    <property type="evidence" value="ECO:0007669"/>
    <property type="project" value="InterPro"/>
</dbReference>
<protein>
    <recommendedName>
        <fullName evidence="3">DDE-1 domain-containing protein</fullName>
    </recommendedName>
</protein>
<dbReference type="InterPro" id="IPR036397">
    <property type="entry name" value="RNaseH_sf"/>
</dbReference>
<dbReference type="AlphaFoldDB" id="A0A8J6HPU7"/>
<evidence type="ECO:0000313" key="1">
    <source>
        <dbReference type="EMBL" id="KAH0818609.1"/>
    </source>
</evidence>
<dbReference type="EMBL" id="JABDTM020017070">
    <property type="protein sequence ID" value="KAH0818609.1"/>
    <property type="molecule type" value="Genomic_DNA"/>
</dbReference>
<comment type="caution">
    <text evidence="1">The sequence shown here is derived from an EMBL/GenBank/DDBJ whole genome shotgun (WGS) entry which is preliminary data.</text>
</comment>
<dbReference type="Gene3D" id="3.30.420.10">
    <property type="entry name" value="Ribonuclease H-like superfamily/Ribonuclease H"/>
    <property type="match status" value="1"/>
</dbReference>
<evidence type="ECO:0000313" key="2">
    <source>
        <dbReference type="Proteomes" id="UP000719412"/>
    </source>
</evidence>
<gene>
    <name evidence="1" type="ORF">GEV33_004182</name>
</gene>
<organism evidence="1 2">
    <name type="scientific">Tenebrio molitor</name>
    <name type="common">Yellow mealworm beetle</name>
    <dbReference type="NCBI Taxonomy" id="7067"/>
    <lineage>
        <taxon>Eukaryota</taxon>
        <taxon>Metazoa</taxon>
        <taxon>Ecdysozoa</taxon>
        <taxon>Arthropoda</taxon>
        <taxon>Hexapoda</taxon>
        <taxon>Insecta</taxon>
        <taxon>Pterygota</taxon>
        <taxon>Neoptera</taxon>
        <taxon>Endopterygota</taxon>
        <taxon>Coleoptera</taxon>
        <taxon>Polyphaga</taxon>
        <taxon>Cucujiformia</taxon>
        <taxon>Tenebrionidae</taxon>
        <taxon>Tenebrio</taxon>
    </lineage>
</organism>